<dbReference type="AlphaFoldDB" id="A0A552WWH9"/>
<organism evidence="4 5">
    <name type="scientific">Georgenia yuyongxinii</name>
    <dbReference type="NCBI Taxonomy" id="2589797"/>
    <lineage>
        <taxon>Bacteria</taxon>
        <taxon>Bacillati</taxon>
        <taxon>Actinomycetota</taxon>
        <taxon>Actinomycetes</taxon>
        <taxon>Micrococcales</taxon>
        <taxon>Bogoriellaceae</taxon>
        <taxon>Georgenia</taxon>
    </lineage>
</organism>
<gene>
    <name evidence="4" type="ORF">FJ693_02910</name>
</gene>
<dbReference type="InterPro" id="IPR026935">
    <property type="entry name" value="BtrH_N"/>
</dbReference>
<dbReference type="Pfam" id="PF14399">
    <property type="entry name" value="BtrH_N"/>
    <property type="match status" value="1"/>
</dbReference>
<evidence type="ECO:0000259" key="3">
    <source>
        <dbReference type="Pfam" id="PF16169"/>
    </source>
</evidence>
<evidence type="ECO:0000313" key="5">
    <source>
        <dbReference type="Proteomes" id="UP000318693"/>
    </source>
</evidence>
<name>A0A552WWH9_9MICO</name>
<evidence type="ECO:0000313" key="4">
    <source>
        <dbReference type="EMBL" id="TRW46949.1"/>
    </source>
</evidence>
<feature type="region of interest" description="Disordered" evidence="1">
    <location>
        <begin position="1"/>
        <end position="54"/>
    </location>
</feature>
<sequence>MATAATVTRSSTAGPRRPRRGDGPGSGGGGTSDILAPGHPGPVPARSTVQGPVPDGLRALRCLARLTGGAPRAGSPSPPACTRRRSWRQRWPFVIAGATELVIRNVGGCRARGAGDGGTWPPRRMTMTEQKKLKAHVRDRMARTGESYTTARRHVAHILGVVPGYPGFGAFEHRPSTLARRLLAQAGVDVDEPMACGLGGGVGFLYSIFEYKAVDHPLLTIVAQHHPMPWLEAVTTHLGIVPDVQHSSGAKVALRKLDDALAQGRSAHLLVARGHLPWHTGVDPMEAAEPYAVVVAGVDGGDYLVDDVPGGPWRIGAEDLAAAWAAHRKGRFEITTLGPPTGRVDVPQAVRRALTLTSDHLTGPVLGHAFDVNFGLSGMAKLSAELREPRKKSGWRARFGESAASRYAMSRLAECLTTAYTAPAGTRPLYAGFLDEAAALLGAPQLKDAAAAFAASGDQWQAVVDLAGGATGAEASVAAGVATGNPAATFDAIADHVDAAAARESEGVSAIRAALA</sequence>
<dbReference type="InterPro" id="IPR032369">
    <property type="entry name" value="DUF4872"/>
</dbReference>
<feature type="domain" description="Butirosin biosynthesis protein H N-terminal" evidence="2">
    <location>
        <begin position="176"/>
        <end position="307"/>
    </location>
</feature>
<dbReference type="Pfam" id="PF16169">
    <property type="entry name" value="DUF4872"/>
    <property type="match status" value="1"/>
</dbReference>
<comment type="caution">
    <text evidence="4">The sequence shown here is derived from an EMBL/GenBank/DDBJ whole genome shotgun (WGS) entry which is preliminary data.</text>
</comment>
<dbReference type="Proteomes" id="UP000318693">
    <property type="component" value="Unassembled WGS sequence"/>
</dbReference>
<accession>A0A552WWH9</accession>
<keyword evidence="5" id="KW-1185">Reference proteome</keyword>
<reference evidence="4 5" key="1">
    <citation type="submission" date="2019-07" db="EMBL/GenBank/DDBJ databases">
        <title>Georgenia wutianyii sp. nov. and Georgenia *** sp. nov. isolated from plateau pika (Ochotona curzoniae) in the Qinghai-Tibet plateau of China.</title>
        <authorList>
            <person name="Tian Z."/>
        </authorList>
    </citation>
    <scope>NUCLEOTIDE SEQUENCE [LARGE SCALE GENOMIC DNA]</scope>
    <source>
        <strain evidence="4 5">Z446</strain>
    </source>
</reference>
<evidence type="ECO:0000256" key="1">
    <source>
        <dbReference type="SAM" id="MobiDB-lite"/>
    </source>
</evidence>
<protein>
    <submittedName>
        <fullName evidence="4">DUF4872 domain-containing protein</fullName>
    </submittedName>
</protein>
<evidence type="ECO:0000259" key="2">
    <source>
        <dbReference type="Pfam" id="PF14399"/>
    </source>
</evidence>
<feature type="compositionally biased region" description="Low complexity" evidence="1">
    <location>
        <begin position="1"/>
        <end position="15"/>
    </location>
</feature>
<feature type="domain" description="DUF4872" evidence="3">
    <location>
        <begin position="332"/>
        <end position="509"/>
    </location>
</feature>
<proteinExistence type="predicted"/>
<dbReference type="EMBL" id="VJXR01000005">
    <property type="protein sequence ID" value="TRW46949.1"/>
    <property type="molecule type" value="Genomic_DNA"/>
</dbReference>